<name>A0A8S5TJY8_9CAUD</name>
<dbReference type="SUPFAM" id="SSF46689">
    <property type="entry name" value="Homeodomain-like"/>
    <property type="match status" value="1"/>
</dbReference>
<dbReference type="InterPro" id="IPR009057">
    <property type="entry name" value="Homeodomain-like_sf"/>
</dbReference>
<dbReference type="EMBL" id="BK032842">
    <property type="protein sequence ID" value="DAF63614.1"/>
    <property type="molecule type" value="Genomic_DNA"/>
</dbReference>
<protein>
    <submittedName>
        <fullName evidence="1">Mor transcription activator family</fullName>
    </submittedName>
</protein>
<evidence type="ECO:0000313" key="1">
    <source>
        <dbReference type="EMBL" id="DAF63614.1"/>
    </source>
</evidence>
<organism evidence="1">
    <name type="scientific">Siphoviridae sp. ctwQT14</name>
    <dbReference type="NCBI Taxonomy" id="2827971"/>
    <lineage>
        <taxon>Viruses</taxon>
        <taxon>Duplodnaviria</taxon>
        <taxon>Heunggongvirae</taxon>
        <taxon>Uroviricota</taxon>
        <taxon>Caudoviricetes</taxon>
    </lineage>
</organism>
<accession>A0A8S5TJY8</accession>
<proteinExistence type="predicted"/>
<reference evidence="1" key="1">
    <citation type="journal article" date="2021" name="Proc. Natl. Acad. Sci. U.S.A.">
        <title>A Catalog of Tens of Thousands of Viruses from Human Metagenomes Reveals Hidden Associations with Chronic Diseases.</title>
        <authorList>
            <person name="Tisza M.J."/>
            <person name="Buck C.B."/>
        </authorList>
    </citation>
    <scope>NUCLEOTIDE SEQUENCE</scope>
    <source>
        <strain evidence="1">CtwQT14</strain>
    </source>
</reference>
<sequence>MEFKQWLNGVTPDDMPNDDLKFIAETAGVKPALALILCTPGLIVSIPKNALNKLKEKYIISNYENTKYSINKLAVECELTPRHIYNIINKHRKKTSS</sequence>